<dbReference type="Proteomes" id="UP000821837">
    <property type="component" value="Chromosome 8"/>
</dbReference>
<protein>
    <submittedName>
        <fullName evidence="5">Uncharacterized protein</fullName>
    </submittedName>
</protein>
<dbReference type="SUPFAM" id="SSF56801">
    <property type="entry name" value="Acetyl-CoA synthetase-like"/>
    <property type="match status" value="1"/>
</dbReference>
<dbReference type="PANTHER" id="PTHR24096:SF422">
    <property type="entry name" value="BCDNA.GH02901"/>
    <property type="match status" value="1"/>
</dbReference>
<dbReference type="Gene3D" id="3.40.50.12780">
    <property type="entry name" value="N-terminal domain of ligase-like"/>
    <property type="match status" value="2"/>
</dbReference>
<reference evidence="5" key="2">
    <citation type="submission" date="2021-09" db="EMBL/GenBank/DDBJ databases">
        <authorList>
            <person name="Jia N."/>
            <person name="Wang J."/>
            <person name="Shi W."/>
            <person name="Du L."/>
            <person name="Sun Y."/>
            <person name="Zhan W."/>
            <person name="Jiang J."/>
            <person name="Wang Q."/>
            <person name="Zhang B."/>
            <person name="Ji P."/>
            <person name="Sakyi L.B."/>
            <person name="Cui X."/>
            <person name="Yuan T."/>
            <person name="Jiang B."/>
            <person name="Yang W."/>
            <person name="Lam T.T.-Y."/>
            <person name="Chang Q."/>
            <person name="Ding S."/>
            <person name="Wang X."/>
            <person name="Zhu J."/>
            <person name="Ruan X."/>
            <person name="Zhao L."/>
            <person name="Wei J."/>
            <person name="Que T."/>
            <person name="Du C."/>
            <person name="Cheng J."/>
            <person name="Dai P."/>
            <person name="Han X."/>
            <person name="Huang E."/>
            <person name="Gao Y."/>
            <person name="Liu J."/>
            <person name="Shao H."/>
            <person name="Ye R."/>
            <person name="Li L."/>
            <person name="Wei W."/>
            <person name="Wang X."/>
            <person name="Wang C."/>
            <person name="Huo Q."/>
            <person name="Li W."/>
            <person name="Guo W."/>
            <person name="Chen H."/>
            <person name="Chen S."/>
            <person name="Zhou L."/>
            <person name="Zhou L."/>
            <person name="Ni X."/>
            <person name="Tian J."/>
            <person name="Zhou Y."/>
            <person name="Sheng Y."/>
            <person name="Liu T."/>
            <person name="Pan Y."/>
            <person name="Xia L."/>
            <person name="Li J."/>
            <person name="Zhao F."/>
            <person name="Cao W."/>
        </authorList>
    </citation>
    <scope>NUCLEOTIDE SEQUENCE</scope>
    <source>
        <strain evidence="5">Rsan-2018</strain>
        <tissue evidence="5">Larvae</tissue>
    </source>
</reference>
<evidence type="ECO:0000256" key="2">
    <source>
        <dbReference type="ARBA" id="ARBA00023140"/>
    </source>
</evidence>
<keyword evidence="6" id="KW-1185">Reference proteome</keyword>
<dbReference type="InterPro" id="IPR042099">
    <property type="entry name" value="ANL_N_sf"/>
</dbReference>
<dbReference type="GO" id="GO:0016405">
    <property type="term" value="F:CoA-ligase activity"/>
    <property type="evidence" value="ECO:0007669"/>
    <property type="project" value="TreeGrafter"/>
</dbReference>
<dbReference type="Gene3D" id="3.30.300.30">
    <property type="match status" value="1"/>
</dbReference>
<organism evidence="5 6">
    <name type="scientific">Rhipicephalus sanguineus</name>
    <name type="common">Brown dog tick</name>
    <name type="synonym">Ixodes sanguineus</name>
    <dbReference type="NCBI Taxonomy" id="34632"/>
    <lineage>
        <taxon>Eukaryota</taxon>
        <taxon>Metazoa</taxon>
        <taxon>Ecdysozoa</taxon>
        <taxon>Arthropoda</taxon>
        <taxon>Chelicerata</taxon>
        <taxon>Arachnida</taxon>
        <taxon>Acari</taxon>
        <taxon>Parasitiformes</taxon>
        <taxon>Ixodida</taxon>
        <taxon>Ixodoidea</taxon>
        <taxon>Ixodidae</taxon>
        <taxon>Rhipicephalinae</taxon>
        <taxon>Rhipicephalus</taxon>
        <taxon>Rhipicephalus</taxon>
    </lineage>
</organism>
<evidence type="ECO:0000313" key="5">
    <source>
        <dbReference type="EMBL" id="KAH7939887.1"/>
    </source>
</evidence>
<name>A0A9D4PG55_RHISA</name>
<feature type="domain" description="AMP-dependent synthetase/ligase" evidence="3">
    <location>
        <begin position="2"/>
        <end position="79"/>
    </location>
</feature>
<evidence type="ECO:0000256" key="1">
    <source>
        <dbReference type="ARBA" id="ARBA00004275"/>
    </source>
</evidence>
<dbReference type="Pfam" id="PF00501">
    <property type="entry name" value="AMP-binding"/>
    <property type="match status" value="1"/>
</dbReference>
<dbReference type="Pfam" id="PF13193">
    <property type="entry name" value="AMP-binding_C"/>
    <property type="match status" value="1"/>
</dbReference>
<proteinExistence type="predicted"/>
<accession>A0A9D4PG55</accession>
<comment type="caution">
    <text evidence="5">The sequence shown here is derived from an EMBL/GenBank/DDBJ whole genome shotgun (WGS) entry which is preliminary data.</text>
</comment>
<dbReference type="PANTHER" id="PTHR24096">
    <property type="entry name" value="LONG-CHAIN-FATTY-ACID--COA LIGASE"/>
    <property type="match status" value="1"/>
</dbReference>
<dbReference type="InterPro" id="IPR000873">
    <property type="entry name" value="AMP-dep_synth/lig_dom"/>
</dbReference>
<dbReference type="EMBL" id="JABSTV010001254">
    <property type="protein sequence ID" value="KAH7939887.1"/>
    <property type="molecule type" value="Genomic_DNA"/>
</dbReference>
<sequence length="236" mass="25612">MGLPKGVEISMYAFITSVELSRATQFFKEGDVGLGWNPVTHAAGFIMPMVAFVSGAMVVPAEGGLSPKEFVEIVNKHKVFQLDSLRNGYGLSETIGSLTITTPNAIDYRSVGHPVPMVEYKNVMSGYYKQPDATAQVIDEEGWFRSGDAGYYDHSGQLHVVERLKDMIKCLDQQVAPAEIETLLTQHPLVSEAAVVGIDHPDLGEAPTAFVVVESTAKGRVSEEELVQLVAGPKEM</sequence>
<keyword evidence="2" id="KW-0576">Peroxisome</keyword>
<feature type="domain" description="AMP-binding enzyme C-terminal" evidence="4">
    <location>
        <begin position="179"/>
        <end position="231"/>
    </location>
</feature>
<dbReference type="GO" id="GO:0005777">
    <property type="term" value="C:peroxisome"/>
    <property type="evidence" value="ECO:0007669"/>
    <property type="project" value="UniProtKB-SubCell"/>
</dbReference>
<dbReference type="InterPro" id="IPR025110">
    <property type="entry name" value="AMP-bd_C"/>
</dbReference>
<dbReference type="VEuPathDB" id="VectorBase:RSAN_031249"/>
<evidence type="ECO:0000259" key="3">
    <source>
        <dbReference type="Pfam" id="PF00501"/>
    </source>
</evidence>
<reference evidence="5" key="1">
    <citation type="journal article" date="2020" name="Cell">
        <title>Large-Scale Comparative Analyses of Tick Genomes Elucidate Their Genetic Diversity and Vector Capacities.</title>
        <authorList>
            <consortium name="Tick Genome and Microbiome Consortium (TIGMIC)"/>
            <person name="Jia N."/>
            <person name="Wang J."/>
            <person name="Shi W."/>
            <person name="Du L."/>
            <person name="Sun Y."/>
            <person name="Zhan W."/>
            <person name="Jiang J.F."/>
            <person name="Wang Q."/>
            <person name="Zhang B."/>
            <person name="Ji P."/>
            <person name="Bell-Sakyi L."/>
            <person name="Cui X.M."/>
            <person name="Yuan T.T."/>
            <person name="Jiang B.G."/>
            <person name="Yang W.F."/>
            <person name="Lam T.T."/>
            <person name="Chang Q.C."/>
            <person name="Ding S.J."/>
            <person name="Wang X.J."/>
            <person name="Zhu J.G."/>
            <person name="Ruan X.D."/>
            <person name="Zhao L."/>
            <person name="Wei J.T."/>
            <person name="Ye R.Z."/>
            <person name="Que T.C."/>
            <person name="Du C.H."/>
            <person name="Zhou Y.H."/>
            <person name="Cheng J.X."/>
            <person name="Dai P.F."/>
            <person name="Guo W.B."/>
            <person name="Han X.H."/>
            <person name="Huang E.J."/>
            <person name="Li L.F."/>
            <person name="Wei W."/>
            <person name="Gao Y.C."/>
            <person name="Liu J.Z."/>
            <person name="Shao H.Z."/>
            <person name="Wang X."/>
            <person name="Wang C.C."/>
            <person name="Yang T.C."/>
            <person name="Huo Q.B."/>
            <person name="Li W."/>
            <person name="Chen H.Y."/>
            <person name="Chen S.E."/>
            <person name="Zhou L.G."/>
            <person name="Ni X.B."/>
            <person name="Tian J.H."/>
            <person name="Sheng Y."/>
            <person name="Liu T."/>
            <person name="Pan Y.S."/>
            <person name="Xia L.Y."/>
            <person name="Li J."/>
            <person name="Zhao F."/>
            <person name="Cao W.C."/>
        </authorList>
    </citation>
    <scope>NUCLEOTIDE SEQUENCE</scope>
    <source>
        <strain evidence="5">Rsan-2018</strain>
    </source>
</reference>
<comment type="subcellular location">
    <subcellularLocation>
        <location evidence="1">Peroxisome</location>
    </subcellularLocation>
</comment>
<dbReference type="AlphaFoldDB" id="A0A9D4PG55"/>
<evidence type="ECO:0000259" key="4">
    <source>
        <dbReference type="Pfam" id="PF13193"/>
    </source>
</evidence>
<dbReference type="InterPro" id="IPR045851">
    <property type="entry name" value="AMP-bd_C_sf"/>
</dbReference>
<evidence type="ECO:0000313" key="6">
    <source>
        <dbReference type="Proteomes" id="UP000821837"/>
    </source>
</evidence>
<gene>
    <name evidence="5" type="ORF">HPB52_018833</name>
</gene>